<dbReference type="Pfam" id="PF01339">
    <property type="entry name" value="CheB_methylest"/>
    <property type="match status" value="1"/>
</dbReference>
<dbReference type="PANTHER" id="PTHR42872:SF6">
    <property type="entry name" value="PROTEIN-GLUTAMATE METHYLESTERASE_PROTEIN-GLUTAMINE GLUTAMINASE"/>
    <property type="match status" value="1"/>
</dbReference>
<evidence type="ECO:0000313" key="6">
    <source>
        <dbReference type="EMBL" id="WPB87594.1"/>
    </source>
</evidence>
<dbReference type="EMBL" id="CP137852">
    <property type="protein sequence ID" value="WPB87594.1"/>
    <property type="molecule type" value="Genomic_DNA"/>
</dbReference>
<keyword evidence="1 4" id="KW-0378">Hydrolase</keyword>
<dbReference type="RefSeq" id="WP_318651546.1">
    <property type="nucleotide sequence ID" value="NZ_CP137852.1"/>
</dbReference>
<dbReference type="CDD" id="cd16434">
    <property type="entry name" value="CheB-CheR_fusion"/>
    <property type="match status" value="1"/>
</dbReference>
<gene>
    <name evidence="6" type="ORF">R9Z33_12095</name>
</gene>
<evidence type="ECO:0000256" key="3">
    <source>
        <dbReference type="ARBA" id="ARBA00048267"/>
    </source>
</evidence>
<proteinExistence type="predicted"/>
<dbReference type="InterPro" id="IPR035909">
    <property type="entry name" value="CheB_C"/>
</dbReference>
<evidence type="ECO:0000256" key="1">
    <source>
        <dbReference type="ARBA" id="ARBA00022801"/>
    </source>
</evidence>
<keyword evidence="4" id="KW-0145">Chemotaxis</keyword>
<comment type="catalytic activity">
    <reaction evidence="3">
        <text>[protein]-L-glutamate 5-O-methyl ester + H2O = L-glutamyl-[protein] + methanol + H(+)</text>
        <dbReference type="Rhea" id="RHEA:23236"/>
        <dbReference type="Rhea" id="RHEA-COMP:10208"/>
        <dbReference type="Rhea" id="RHEA-COMP:10311"/>
        <dbReference type="ChEBI" id="CHEBI:15377"/>
        <dbReference type="ChEBI" id="CHEBI:15378"/>
        <dbReference type="ChEBI" id="CHEBI:17790"/>
        <dbReference type="ChEBI" id="CHEBI:29973"/>
        <dbReference type="ChEBI" id="CHEBI:82795"/>
        <dbReference type="EC" id="3.1.1.61"/>
    </reaction>
</comment>
<evidence type="ECO:0000259" key="5">
    <source>
        <dbReference type="PROSITE" id="PS50122"/>
    </source>
</evidence>
<protein>
    <recommendedName>
        <fullName evidence="2">protein-glutamate methylesterase</fullName>
        <ecNumber evidence="2">3.1.1.61</ecNumber>
    </recommendedName>
</protein>
<feature type="active site" evidence="4">
    <location>
        <position position="40"/>
    </location>
</feature>
<evidence type="ECO:0000256" key="4">
    <source>
        <dbReference type="PROSITE-ProRule" id="PRU00050"/>
    </source>
</evidence>
<dbReference type="SUPFAM" id="SSF52738">
    <property type="entry name" value="Methylesterase CheB, C-terminal domain"/>
    <property type="match status" value="1"/>
</dbReference>
<accession>A0ABZ0PPF0</accession>
<reference evidence="6 7" key="1">
    <citation type="submission" date="2023-11" db="EMBL/GenBank/DDBJ databases">
        <title>Arctic aerobic anoxygenic photoheterotroph Sediminicoccus rosea KRV36 adapts its photosynthesis to long days of polar summer.</title>
        <authorList>
            <person name="Tomasch J."/>
            <person name="Kopejtka K."/>
            <person name="Bily T."/>
            <person name="Gardiner A.T."/>
            <person name="Gardian Z."/>
            <person name="Shivaramu S."/>
            <person name="Koblizek M."/>
            <person name="Engelhardt F."/>
            <person name="Kaftan D."/>
        </authorList>
    </citation>
    <scope>NUCLEOTIDE SEQUENCE [LARGE SCALE GENOMIC DNA]</scope>
    <source>
        <strain evidence="6 7">R-30</strain>
    </source>
</reference>
<dbReference type="InterPro" id="IPR036890">
    <property type="entry name" value="HATPase_C_sf"/>
</dbReference>
<dbReference type="EC" id="3.1.1.61" evidence="2"/>
<feature type="active site" evidence="4">
    <location>
        <position position="13"/>
    </location>
</feature>
<evidence type="ECO:0000256" key="2">
    <source>
        <dbReference type="ARBA" id="ARBA00039140"/>
    </source>
</evidence>
<keyword evidence="7" id="KW-1185">Reference proteome</keyword>
<feature type="domain" description="CheB-type methylesterase" evidence="5">
    <location>
        <begin position="3"/>
        <end position="192"/>
    </location>
</feature>
<dbReference type="Gene3D" id="3.30.565.10">
    <property type="entry name" value="Histidine kinase-like ATPase, C-terminal domain"/>
    <property type="match status" value="1"/>
</dbReference>
<feature type="active site" evidence="4">
    <location>
        <position position="132"/>
    </location>
</feature>
<name>A0ABZ0PPF0_9PROT</name>
<sequence>MPPVATVAAIGASAGGVEALRALFHAAQKGTAVAYIVLLHLAPDRGSALPEIIGRECALEVLAAEHDMPILADQVLVIPPGVLATVSKGRIMLQPGDTSSRDPRSIDVLFSSLALDFQERAIGVVLSGYGHDGTLGIKAIKEQGGLTVAQGSNALGPGHNGMPDSAIAGGLVDLILPVGEIAAKLAEYAASAGPLADLVQGQLAPHLASAGRGLVTGPPVTLEPAPALAMGLVLHEMATNAVKYGALSGTAGTVTVTWKLQSSPAGPRLVLRWEERGGPKAVPPTRRGFGSELVSGQVEHALRGTLKQRYGDEGYTATITMPWTRRAAA</sequence>
<dbReference type="PROSITE" id="PS50122">
    <property type="entry name" value="CHEB"/>
    <property type="match status" value="1"/>
</dbReference>
<dbReference type="PANTHER" id="PTHR42872">
    <property type="entry name" value="PROTEIN-GLUTAMATE METHYLESTERASE/PROTEIN-GLUTAMINE GLUTAMINASE"/>
    <property type="match status" value="1"/>
</dbReference>
<dbReference type="Proteomes" id="UP001305521">
    <property type="component" value="Chromosome"/>
</dbReference>
<organism evidence="6 7">
    <name type="scientific">Sediminicoccus rosea</name>
    <dbReference type="NCBI Taxonomy" id="1225128"/>
    <lineage>
        <taxon>Bacteria</taxon>
        <taxon>Pseudomonadati</taxon>
        <taxon>Pseudomonadota</taxon>
        <taxon>Alphaproteobacteria</taxon>
        <taxon>Acetobacterales</taxon>
        <taxon>Roseomonadaceae</taxon>
        <taxon>Sediminicoccus</taxon>
    </lineage>
</organism>
<evidence type="ECO:0000313" key="7">
    <source>
        <dbReference type="Proteomes" id="UP001305521"/>
    </source>
</evidence>
<dbReference type="Gene3D" id="3.40.50.180">
    <property type="entry name" value="Methylesterase CheB, C-terminal domain"/>
    <property type="match status" value="1"/>
</dbReference>
<dbReference type="InterPro" id="IPR000673">
    <property type="entry name" value="Sig_transdc_resp-reg_Me-estase"/>
</dbReference>